<comment type="caution">
    <text evidence="3">The sequence shown here is derived from an EMBL/GenBank/DDBJ whole genome shotgun (WGS) entry which is preliminary data.</text>
</comment>
<evidence type="ECO:0000313" key="4">
    <source>
        <dbReference type="Proteomes" id="UP000319671"/>
    </source>
</evidence>
<keyword evidence="4" id="KW-1185">Reference proteome</keyword>
<feature type="domain" description="RelA/SpoT" evidence="2">
    <location>
        <begin position="50"/>
        <end position="172"/>
    </location>
</feature>
<evidence type="ECO:0000256" key="1">
    <source>
        <dbReference type="ARBA" id="ARBA00004976"/>
    </source>
</evidence>
<dbReference type="UniPathway" id="UPA00908">
    <property type="reaction ID" value="UER00884"/>
</dbReference>
<accession>A0A561DZD8</accession>
<dbReference type="SMART" id="SM00954">
    <property type="entry name" value="RelA_SpoT"/>
    <property type="match status" value="1"/>
</dbReference>
<organism evidence="3 4">
    <name type="scientific">Neobacillus bataviensis</name>
    <dbReference type="NCBI Taxonomy" id="220685"/>
    <lineage>
        <taxon>Bacteria</taxon>
        <taxon>Bacillati</taxon>
        <taxon>Bacillota</taxon>
        <taxon>Bacilli</taxon>
        <taxon>Bacillales</taxon>
        <taxon>Bacillaceae</taxon>
        <taxon>Neobacillus</taxon>
    </lineage>
</organism>
<dbReference type="InterPro" id="IPR007685">
    <property type="entry name" value="RelA_SpoT"/>
</dbReference>
<dbReference type="Pfam" id="PF04607">
    <property type="entry name" value="RelA_SpoT"/>
    <property type="match status" value="1"/>
</dbReference>
<dbReference type="Gene3D" id="1.10.287.860">
    <property type="entry name" value="Nucleotidyltransferase"/>
    <property type="match status" value="1"/>
</dbReference>
<evidence type="ECO:0000259" key="2">
    <source>
        <dbReference type="SMART" id="SM00954"/>
    </source>
</evidence>
<dbReference type="CDD" id="cd05399">
    <property type="entry name" value="NT_Rel-Spo_like"/>
    <property type="match status" value="1"/>
</dbReference>
<comment type="pathway">
    <text evidence="1">Purine metabolism; ppGpp biosynthesis; ppGpp from GTP: step 1/2.</text>
</comment>
<dbReference type="PANTHER" id="PTHR41773:SF1">
    <property type="entry name" value="RELA_SPOT DOMAIN-CONTAINING PROTEIN"/>
    <property type="match status" value="1"/>
</dbReference>
<sequence>MSLKLSNNINIISQDYDFNLFRYKSLEEEAKHILDSTLRGRGIKFHSITSRIKDKHSLLDKIERKNYSTLNEVNDIIGTRVVCLFLDDIRVIGECIRNAFDVLTEDNKIDESDVSTFGYMSFHFIAKLKSEYSGPRYNHIKDLNFEIQVRTISMDAWANISHYLDYKNEQDLPSDLKKDFYALSGLFYVADKHFQMFVKSSELSKAEKLEVVQQLLSGDGLGKENDIIDFDSLSALLIEKYPDRPAPLNSKSISVLIEELSSVGITRISQVVDLLENTKQAVMLYEQERPPGFVIKFQYSSVGVVRLSIAFYFEQYRKSIYKDDELSEEKYQRLIQRQ</sequence>
<evidence type="ECO:0000313" key="3">
    <source>
        <dbReference type="EMBL" id="TWE08737.1"/>
    </source>
</evidence>
<dbReference type="GO" id="GO:0015970">
    <property type="term" value="P:guanosine tetraphosphate biosynthetic process"/>
    <property type="evidence" value="ECO:0007669"/>
    <property type="project" value="UniProtKB-UniPathway"/>
</dbReference>
<dbReference type="SUPFAM" id="SSF81301">
    <property type="entry name" value="Nucleotidyltransferase"/>
    <property type="match status" value="1"/>
</dbReference>
<name>A0A561DZD8_9BACI</name>
<dbReference type="InterPro" id="IPR043519">
    <property type="entry name" value="NT_sf"/>
</dbReference>
<gene>
    <name evidence="3" type="ORF">FB550_101765</name>
</gene>
<dbReference type="Proteomes" id="UP000319671">
    <property type="component" value="Unassembled WGS sequence"/>
</dbReference>
<reference evidence="3 4" key="1">
    <citation type="submission" date="2019-06" db="EMBL/GenBank/DDBJ databases">
        <title>Sorghum-associated microbial communities from plants grown in Nebraska, USA.</title>
        <authorList>
            <person name="Schachtman D."/>
        </authorList>
    </citation>
    <scope>NUCLEOTIDE SEQUENCE [LARGE SCALE GENOMIC DNA]</scope>
    <source>
        <strain evidence="3 4">2482</strain>
    </source>
</reference>
<dbReference type="AlphaFoldDB" id="A0A561DZD8"/>
<proteinExistence type="predicted"/>
<dbReference type="Gene3D" id="3.30.460.10">
    <property type="entry name" value="Beta Polymerase, domain 2"/>
    <property type="match status" value="1"/>
</dbReference>
<dbReference type="EMBL" id="VIVN01000001">
    <property type="protein sequence ID" value="TWE08737.1"/>
    <property type="molecule type" value="Genomic_DNA"/>
</dbReference>
<dbReference type="PANTHER" id="PTHR41773">
    <property type="entry name" value="GTP PYROPHOSPHATASE-RELATED"/>
    <property type="match status" value="1"/>
</dbReference>
<keyword evidence="3" id="KW-0808">Transferase</keyword>
<protein>
    <submittedName>
        <fullName evidence="3">PpGpp synthetase/RelA/SpoT-type nucleotidyltransferase</fullName>
    </submittedName>
</protein>
<dbReference type="RefSeq" id="WP_186446348.1">
    <property type="nucleotide sequence ID" value="NZ_VIVN01000001.1"/>
</dbReference>
<dbReference type="GO" id="GO:0016740">
    <property type="term" value="F:transferase activity"/>
    <property type="evidence" value="ECO:0007669"/>
    <property type="project" value="UniProtKB-KW"/>
</dbReference>